<protein>
    <submittedName>
        <fullName evidence="2">Uncharacterized protein</fullName>
    </submittedName>
</protein>
<feature type="region of interest" description="Disordered" evidence="1">
    <location>
        <begin position="1"/>
        <end position="74"/>
    </location>
</feature>
<organism evidence="2 3">
    <name type="scientific">Oryza sativa subsp. indica</name>
    <name type="common">Rice</name>
    <dbReference type="NCBI Taxonomy" id="39946"/>
    <lineage>
        <taxon>Eukaryota</taxon>
        <taxon>Viridiplantae</taxon>
        <taxon>Streptophyta</taxon>
        <taxon>Embryophyta</taxon>
        <taxon>Tracheophyta</taxon>
        <taxon>Spermatophyta</taxon>
        <taxon>Magnoliopsida</taxon>
        <taxon>Liliopsida</taxon>
        <taxon>Poales</taxon>
        <taxon>Poaceae</taxon>
        <taxon>BOP clade</taxon>
        <taxon>Oryzoideae</taxon>
        <taxon>Oryzeae</taxon>
        <taxon>Oryzinae</taxon>
        <taxon>Oryza</taxon>
        <taxon>Oryza sativa</taxon>
    </lineage>
</organism>
<evidence type="ECO:0000313" key="3">
    <source>
        <dbReference type="Proteomes" id="UP000007015"/>
    </source>
</evidence>
<gene>
    <name evidence="2" type="ORF">OsI_12748</name>
</gene>
<evidence type="ECO:0000256" key="1">
    <source>
        <dbReference type="SAM" id="MobiDB-lite"/>
    </source>
</evidence>
<dbReference type="Proteomes" id="UP000007015">
    <property type="component" value="Chromosome 3"/>
</dbReference>
<dbReference type="EMBL" id="CM000128">
    <property type="protein sequence ID" value="EEC75805.1"/>
    <property type="molecule type" value="Genomic_DNA"/>
</dbReference>
<dbReference type="HOGENOM" id="CLU_1404537_0_0_1"/>
<sequence length="194" mass="20300">MVAGNNHRRGGTCGRALEGGRKGEGSSPSGVDEGQRPERLGAGNLGRCSDDSQPRRSCHRGPAGPGEQKGRIMGGRGVVARQGTLAEHGVCDGTHRGAMGDGYGGEEVVTEDLRTLAKPTVQHEEVGNGGKRWPEATVTVMTSSSWWYGSCGGNLGKPSKGRCAARCGSAVGGRGEIRGSGWWWRRGFGRELGK</sequence>
<proteinExistence type="predicted"/>
<feature type="compositionally biased region" description="Basic residues" evidence="1">
    <location>
        <begin position="1"/>
        <end position="10"/>
    </location>
</feature>
<reference evidence="2 3" key="1">
    <citation type="journal article" date="2005" name="PLoS Biol.">
        <title>The genomes of Oryza sativa: a history of duplications.</title>
        <authorList>
            <person name="Yu J."/>
            <person name="Wang J."/>
            <person name="Lin W."/>
            <person name="Li S."/>
            <person name="Li H."/>
            <person name="Zhou J."/>
            <person name="Ni P."/>
            <person name="Dong W."/>
            <person name="Hu S."/>
            <person name="Zeng C."/>
            <person name="Zhang J."/>
            <person name="Zhang Y."/>
            <person name="Li R."/>
            <person name="Xu Z."/>
            <person name="Li S."/>
            <person name="Li X."/>
            <person name="Zheng H."/>
            <person name="Cong L."/>
            <person name="Lin L."/>
            <person name="Yin J."/>
            <person name="Geng J."/>
            <person name="Li G."/>
            <person name="Shi J."/>
            <person name="Liu J."/>
            <person name="Lv H."/>
            <person name="Li J."/>
            <person name="Wang J."/>
            <person name="Deng Y."/>
            <person name="Ran L."/>
            <person name="Shi X."/>
            <person name="Wang X."/>
            <person name="Wu Q."/>
            <person name="Li C."/>
            <person name="Ren X."/>
            <person name="Wang J."/>
            <person name="Wang X."/>
            <person name="Li D."/>
            <person name="Liu D."/>
            <person name="Zhang X."/>
            <person name="Ji Z."/>
            <person name="Zhao W."/>
            <person name="Sun Y."/>
            <person name="Zhang Z."/>
            <person name="Bao J."/>
            <person name="Han Y."/>
            <person name="Dong L."/>
            <person name="Ji J."/>
            <person name="Chen P."/>
            <person name="Wu S."/>
            <person name="Liu J."/>
            <person name="Xiao Y."/>
            <person name="Bu D."/>
            <person name="Tan J."/>
            <person name="Yang L."/>
            <person name="Ye C."/>
            <person name="Zhang J."/>
            <person name="Xu J."/>
            <person name="Zhou Y."/>
            <person name="Yu Y."/>
            <person name="Zhang B."/>
            <person name="Zhuang S."/>
            <person name="Wei H."/>
            <person name="Liu B."/>
            <person name="Lei M."/>
            <person name="Yu H."/>
            <person name="Li Y."/>
            <person name="Xu H."/>
            <person name="Wei S."/>
            <person name="He X."/>
            <person name="Fang L."/>
            <person name="Zhang Z."/>
            <person name="Zhang Y."/>
            <person name="Huang X."/>
            <person name="Su Z."/>
            <person name="Tong W."/>
            <person name="Li J."/>
            <person name="Tong Z."/>
            <person name="Li S."/>
            <person name="Ye J."/>
            <person name="Wang L."/>
            <person name="Fang L."/>
            <person name="Lei T."/>
            <person name="Chen C."/>
            <person name="Chen H."/>
            <person name="Xu Z."/>
            <person name="Li H."/>
            <person name="Huang H."/>
            <person name="Zhang F."/>
            <person name="Xu H."/>
            <person name="Li N."/>
            <person name="Zhao C."/>
            <person name="Li S."/>
            <person name="Dong L."/>
            <person name="Huang Y."/>
            <person name="Li L."/>
            <person name="Xi Y."/>
            <person name="Qi Q."/>
            <person name="Li W."/>
            <person name="Zhang B."/>
            <person name="Hu W."/>
            <person name="Zhang Y."/>
            <person name="Tian X."/>
            <person name="Jiao Y."/>
            <person name="Liang X."/>
            <person name="Jin J."/>
            <person name="Gao L."/>
            <person name="Zheng W."/>
            <person name="Hao B."/>
            <person name="Liu S."/>
            <person name="Wang W."/>
            <person name="Yuan L."/>
            <person name="Cao M."/>
            <person name="McDermott J."/>
            <person name="Samudrala R."/>
            <person name="Wang J."/>
            <person name="Wong G.K."/>
            <person name="Yang H."/>
        </authorList>
    </citation>
    <scope>NUCLEOTIDE SEQUENCE [LARGE SCALE GENOMIC DNA]</scope>
    <source>
        <strain evidence="3">cv. 93-11</strain>
    </source>
</reference>
<evidence type="ECO:0000313" key="2">
    <source>
        <dbReference type="EMBL" id="EEC75805.1"/>
    </source>
</evidence>
<accession>B8AN34</accession>
<name>B8AN34_ORYSI</name>
<dbReference type="Gramene" id="BGIOSGA010179-TA">
    <property type="protein sequence ID" value="BGIOSGA010179-PA"/>
    <property type="gene ID" value="BGIOSGA010179"/>
</dbReference>
<keyword evidence="3" id="KW-1185">Reference proteome</keyword>
<dbReference type="AlphaFoldDB" id="B8AN34"/>